<evidence type="ECO:0000259" key="1">
    <source>
        <dbReference type="PROSITE" id="PS51833"/>
    </source>
</evidence>
<dbReference type="EMBL" id="JAUKVY010000037">
    <property type="protein sequence ID" value="MDO1537227.1"/>
    <property type="molecule type" value="Genomic_DNA"/>
</dbReference>
<organism evidence="2 3">
    <name type="scientific">Variovorax ginsengisoli</name>
    <dbReference type="NCBI Taxonomy" id="363844"/>
    <lineage>
        <taxon>Bacteria</taxon>
        <taxon>Pseudomonadati</taxon>
        <taxon>Pseudomonadota</taxon>
        <taxon>Betaproteobacteria</taxon>
        <taxon>Burkholderiales</taxon>
        <taxon>Comamonadaceae</taxon>
        <taxon>Variovorax</taxon>
    </lineage>
</organism>
<dbReference type="Pfam" id="PF08668">
    <property type="entry name" value="HDOD"/>
    <property type="match status" value="1"/>
</dbReference>
<sequence>MRFGIFRRWGLSAPVADEAAALHVDISEPPEVTNSIGSAGFVNYALLLDAHKRVRGYRLAWRAASPHGASSASENFRALLSCVSTNLNGRKTGWRLGALLVFFDLTVDGLFLRELEGLPPENVVLCMGLDDLADADARSMMLHLRAQGFGFMLCDADDLPEDPEMRAIVTHMDAGDGRSDLVASIRQEPPPGMPRIEPIATQVANWRDFDACAARQVSAFVKGRDAITPAQEAGGSLTPTSMLIVHLMQLIQRNEDVRVIEAALKHDAALTYRLLRFINSPGMGIGVQIQSIGHAISMIGYAPLFRWLSVLLVTSNKGAAFMAKKAIVRGRFVELMGRGTLPPDEADNLFVAGMFSLIDRLLGVPIEEVLDNVQLPESVQLAILKREGTYGPFVTLAERCEDDADEAAQLAEALFISADKVNAAHLSALAWAQEVSPAEAIA</sequence>
<dbReference type="InterPro" id="IPR013976">
    <property type="entry name" value="HDOD"/>
</dbReference>
<dbReference type="Proteomes" id="UP001169027">
    <property type="component" value="Unassembled WGS sequence"/>
</dbReference>
<evidence type="ECO:0000313" key="2">
    <source>
        <dbReference type="EMBL" id="MDO1537227.1"/>
    </source>
</evidence>
<dbReference type="PROSITE" id="PS51833">
    <property type="entry name" value="HDOD"/>
    <property type="match status" value="1"/>
</dbReference>
<reference evidence="2" key="1">
    <citation type="submission" date="2023-06" db="EMBL/GenBank/DDBJ databases">
        <authorList>
            <person name="Jiang Y."/>
            <person name="Liu Q."/>
        </authorList>
    </citation>
    <scope>NUCLEOTIDE SEQUENCE</scope>
    <source>
        <strain evidence="2">CGMCC 1.12090</strain>
    </source>
</reference>
<dbReference type="SUPFAM" id="SSF109604">
    <property type="entry name" value="HD-domain/PDEase-like"/>
    <property type="match status" value="1"/>
</dbReference>
<dbReference type="Gene3D" id="1.10.3210.10">
    <property type="entry name" value="Hypothetical protein af1432"/>
    <property type="match status" value="1"/>
</dbReference>
<dbReference type="PANTHER" id="PTHR33525">
    <property type="match status" value="1"/>
</dbReference>
<dbReference type="PANTHER" id="PTHR33525:SF4">
    <property type="entry name" value="CYCLIC DI-GMP PHOSPHODIESTERASE CDGJ"/>
    <property type="match status" value="1"/>
</dbReference>
<evidence type="ECO:0000313" key="3">
    <source>
        <dbReference type="Proteomes" id="UP001169027"/>
    </source>
</evidence>
<protein>
    <submittedName>
        <fullName evidence="2">HDOD domain-containing protein</fullName>
    </submittedName>
</protein>
<accession>A0ABT8SGB2</accession>
<proteinExistence type="predicted"/>
<dbReference type="InterPro" id="IPR052340">
    <property type="entry name" value="RNase_Y/CdgJ"/>
</dbReference>
<feature type="domain" description="HDOD" evidence="1">
    <location>
        <begin position="237"/>
        <end position="420"/>
    </location>
</feature>
<keyword evidence="3" id="KW-1185">Reference proteome</keyword>
<dbReference type="RefSeq" id="WP_301815530.1">
    <property type="nucleotide sequence ID" value="NZ_JAUJZH010000037.1"/>
</dbReference>
<gene>
    <name evidence="2" type="ORF">Q2T77_33675</name>
</gene>
<comment type="caution">
    <text evidence="2">The sequence shown here is derived from an EMBL/GenBank/DDBJ whole genome shotgun (WGS) entry which is preliminary data.</text>
</comment>
<name>A0ABT8SGB2_9BURK</name>